<keyword evidence="4" id="KW-1185">Reference proteome</keyword>
<keyword evidence="2" id="KW-0812">Transmembrane</keyword>
<feature type="transmembrane region" description="Helical" evidence="2">
    <location>
        <begin position="214"/>
        <end position="235"/>
    </location>
</feature>
<evidence type="ECO:0000256" key="1">
    <source>
        <dbReference type="SAM" id="MobiDB-lite"/>
    </source>
</evidence>
<feature type="region of interest" description="Disordered" evidence="1">
    <location>
        <begin position="335"/>
        <end position="386"/>
    </location>
</feature>
<keyword evidence="2" id="KW-1133">Transmembrane helix</keyword>
<feature type="transmembrane region" description="Helical" evidence="2">
    <location>
        <begin position="180"/>
        <end position="202"/>
    </location>
</feature>
<feature type="region of interest" description="Disordered" evidence="1">
    <location>
        <begin position="436"/>
        <end position="501"/>
    </location>
</feature>
<accession>A0A9N9HR29</accession>
<comment type="caution">
    <text evidence="3">The sequence shown here is derived from an EMBL/GenBank/DDBJ whole genome shotgun (WGS) entry which is preliminary data.</text>
</comment>
<proteinExistence type="predicted"/>
<keyword evidence="2" id="KW-0472">Membrane</keyword>
<feature type="transmembrane region" description="Helical" evidence="2">
    <location>
        <begin position="107"/>
        <end position="125"/>
    </location>
</feature>
<feature type="transmembrane region" description="Helical" evidence="2">
    <location>
        <begin position="70"/>
        <end position="87"/>
    </location>
</feature>
<feature type="transmembrane region" description="Helical" evidence="2">
    <location>
        <begin position="137"/>
        <end position="160"/>
    </location>
</feature>
<sequence>MDSLMISLTGKTCGIGIHPTAGFFCVREQGTNGSPFGSDYMLVTAGFVISLTLVFPLGIMELVDNIKVQIASFMILLFTFISWLITFMVRGLNKDLVPIVGSDESRVVGAVLFNYAFITTVPSWINEINPTVSIRKSIWYSIAISTVLYVSLGIFGGMSFYMDPSSNIIAVINSSSQRSIVNNITTYLFPLAALISSIPVYTIIVRYNLTNDNFCNNITATLLSNFLPWIIIIPFQTGSWLNEFMNWTSLIFSTISNFIIPFWLYYISRNQKHLKSDEDIASKVVTSDDISVKAKNLERKLSLISDTISIKSVFLTLADEELSVRSKANDNSNLLSPPIVIRPPSPGVEQNTGYNHTDLRLSPSTTPRRRRSRDSTQSRIPKLDEKESNDDIVVVINTAISPKQTDSPIYCSSPIQLEPSVLSSSPKEFEPQTFLSVQVPQIQNPRHISGSDGGGNNDAGSPVCSTPATSTTTDLNQGRHLSARPSLMSRTSFGRKKSPSRPTIVITPPIYISDENNNISADAHCETHSLSINSVHSSPNTNCPPSPISMYEEFYAPSIQKSNVTSLSETDNNMGVNNKPGEVFKAIPWLSAENGLKLAVGCGCTAIIMIGGSLIYDFVALAMGNNVFG</sequence>
<name>A0A9N9HR29_9GLOM</name>
<feature type="transmembrane region" description="Helical" evidence="2">
    <location>
        <begin position="247"/>
        <end position="266"/>
    </location>
</feature>
<feature type="compositionally biased region" description="Basic and acidic residues" evidence="1">
    <location>
        <begin position="373"/>
        <end position="386"/>
    </location>
</feature>
<dbReference type="EMBL" id="CAJVPV010017030">
    <property type="protein sequence ID" value="CAG8700965.1"/>
    <property type="molecule type" value="Genomic_DNA"/>
</dbReference>
<evidence type="ECO:0000313" key="4">
    <source>
        <dbReference type="Proteomes" id="UP000789342"/>
    </source>
</evidence>
<dbReference type="OrthoDB" id="294541at2759"/>
<evidence type="ECO:0000313" key="3">
    <source>
        <dbReference type="EMBL" id="CAG8700965.1"/>
    </source>
</evidence>
<feature type="transmembrane region" description="Helical" evidence="2">
    <location>
        <begin position="40"/>
        <end position="63"/>
    </location>
</feature>
<gene>
    <name evidence="3" type="ORF">AMORRO_LOCUS12127</name>
</gene>
<dbReference type="PANTHER" id="PTHR16189:SF3">
    <property type="entry name" value="AMINO ACID TRANSPORTER TRANSMEMBRANE DOMAIN-CONTAINING PROTEIN"/>
    <property type="match status" value="1"/>
</dbReference>
<dbReference type="Proteomes" id="UP000789342">
    <property type="component" value="Unassembled WGS sequence"/>
</dbReference>
<evidence type="ECO:0000256" key="2">
    <source>
        <dbReference type="SAM" id="Phobius"/>
    </source>
</evidence>
<protein>
    <submittedName>
        <fullName evidence="3">3028_t:CDS:1</fullName>
    </submittedName>
</protein>
<reference evidence="3" key="1">
    <citation type="submission" date="2021-06" db="EMBL/GenBank/DDBJ databases">
        <authorList>
            <person name="Kallberg Y."/>
            <person name="Tangrot J."/>
            <person name="Rosling A."/>
        </authorList>
    </citation>
    <scope>NUCLEOTIDE SEQUENCE</scope>
    <source>
        <strain evidence="3">CL551</strain>
    </source>
</reference>
<dbReference type="PANTHER" id="PTHR16189">
    <property type="entry name" value="TRANSMEMBRANE PROTEIN 104-RELATED"/>
    <property type="match status" value="1"/>
</dbReference>
<feature type="compositionally biased region" description="Polar residues" evidence="1">
    <location>
        <begin position="463"/>
        <end position="476"/>
    </location>
</feature>
<dbReference type="AlphaFoldDB" id="A0A9N9HR29"/>
<organism evidence="3 4">
    <name type="scientific">Acaulospora morrowiae</name>
    <dbReference type="NCBI Taxonomy" id="94023"/>
    <lineage>
        <taxon>Eukaryota</taxon>
        <taxon>Fungi</taxon>
        <taxon>Fungi incertae sedis</taxon>
        <taxon>Mucoromycota</taxon>
        <taxon>Glomeromycotina</taxon>
        <taxon>Glomeromycetes</taxon>
        <taxon>Diversisporales</taxon>
        <taxon>Acaulosporaceae</taxon>
        <taxon>Acaulospora</taxon>
    </lineage>
</organism>
<feature type="transmembrane region" description="Helical" evidence="2">
    <location>
        <begin position="598"/>
        <end position="623"/>
    </location>
</feature>
<feature type="compositionally biased region" description="Polar residues" evidence="1">
    <location>
        <begin position="436"/>
        <end position="446"/>
    </location>
</feature>